<dbReference type="InterPro" id="IPR000182">
    <property type="entry name" value="GNAT_dom"/>
</dbReference>
<evidence type="ECO:0000256" key="1">
    <source>
        <dbReference type="SAM" id="MobiDB-lite"/>
    </source>
</evidence>
<gene>
    <name evidence="3" type="ORF">GCM10011489_12500</name>
</gene>
<reference evidence="3" key="1">
    <citation type="journal article" date="2014" name="Int. J. Syst. Evol. Microbiol.">
        <title>Complete genome sequence of Corynebacterium casei LMG S-19264T (=DSM 44701T), isolated from a smear-ripened cheese.</title>
        <authorList>
            <consortium name="US DOE Joint Genome Institute (JGI-PGF)"/>
            <person name="Walter F."/>
            <person name="Albersmeier A."/>
            <person name="Kalinowski J."/>
            <person name="Ruckert C."/>
        </authorList>
    </citation>
    <scope>NUCLEOTIDE SEQUENCE</scope>
    <source>
        <strain evidence="3">CGMCC 1.12827</strain>
    </source>
</reference>
<dbReference type="InterPro" id="IPR036291">
    <property type="entry name" value="NAD(P)-bd_dom_sf"/>
</dbReference>
<dbReference type="InterPro" id="IPR003781">
    <property type="entry name" value="CoA-bd"/>
</dbReference>
<dbReference type="CDD" id="cd04301">
    <property type="entry name" value="NAT_SF"/>
    <property type="match status" value="1"/>
</dbReference>
<dbReference type="Pfam" id="PF13549">
    <property type="entry name" value="ATP-grasp_5"/>
    <property type="match status" value="1"/>
</dbReference>
<dbReference type="SUPFAM" id="SSF55729">
    <property type="entry name" value="Acyl-CoA N-acyltransferases (Nat)"/>
    <property type="match status" value="1"/>
</dbReference>
<dbReference type="SUPFAM" id="SSF51735">
    <property type="entry name" value="NAD(P)-binding Rossmann-fold domains"/>
    <property type="match status" value="1"/>
</dbReference>
<keyword evidence="4" id="KW-1185">Reference proteome</keyword>
<evidence type="ECO:0000259" key="2">
    <source>
        <dbReference type="PROSITE" id="PS51186"/>
    </source>
</evidence>
<dbReference type="InterPro" id="IPR013815">
    <property type="entry name" value="ATP_grasp_subdomain_1"/>
</dbReference>
<dbReference type="Gene3D" id="3.30.470.20">
    <property type="entry name" value="ATP-grasp fold, B domain"/>
    <property type="match status" value="1"/>
</dbReference>
<dbReference type="SUPFAM" id="SSF56059">
    <property type="entry name" value="Glutathione synthetase ATP-binding domain-like"/>
    <property type="match status" value="1"/>
</dbReference>
<protein>
    <submittedName>
        <fullName evidence="3">GNAT family N-acetyltransferase</fullName>
    </submittedName>
</protein>
<evidence type="ECO:0000313" key="3">
    <source>
        <dbReference type="EMBL" id="GGB25837.1"/>
    </source>
</evidence>
<feature type="domain" description="N-acetyltransferase" evidence="2">
    <location>
        <begin position="68"/>
        <end position="222"/>
    </location>
</feature>
<proteinExistence type="predicted"/>
<dbReference type="AlphaFoldDB" id="A0A916T1G8"/>
<dbReference type="Proteomes" id="UP000621454">
    <property type="component" value="Unassembled WGS sequence"/>
</dbReference>
<dbReference type="Pfam" id="PF00583">
    <property type="entry name" value="Acetyltransf_1"/>
    <property type="match status" value="1"/>
</dbReference>
<dbReference type="Pfam" id="PF13607">
    <property type="entry name" value="Succ_CoA_lig"/>
    <property type="match status" value="1"/>
</dbReference>
<dbReference type="Gene3D" id="3.40.50.261">
    <property type="entry name" value="Succinyl-CoA synthetase domains"/>
    <property type="match status" value="2"/>
</dbReference>
<dbReference type="RefSeq" id="WP_373284137.1">
    <property type="nucleotide sequence ID" value="NZ_BMGC01000006.1"/>
</dbReference>
<dbReference type="Gene3D" id="3.40.50.720">
    <property type="entry name" value="NAD(P)-binding Rossmann-like Domain"/>
    <property type="match status" value="1"/>
</dbReference>
<dbReference type="GO" id="GO:0016747">
    <property type="term" value="F:acyltransferase activity, transferring groups other than amino-acyl groups"/>
    <property type="evidence" value="ECO:0007669"/>
    <property type="project" value="InterPro"/>
</dbReference>
<dbReference type="PROSITE" id="PS51186">
    <property type="entry name" value="GNAT"/>
    <property type="match status" value="1"/>
</dbReference>
<comment type="caution">
    <text evidence="3">The sequence shown here is derived from an EMBL/GenBank/DDBJ whole genome shotgun (WGS) entry which is preliminary data.</text>
</comment>
<dbReference type="Pfam" id="PF13380">
    <property type="entry name" value="CoA_binding_2"/>
    <property type="match status" value="1"/>
</dbReference>
<sequence length="932" mass="98631">MTEHQQADSVHTDAGKHGPADVHAPDVPPGEVVREATNPDTPAPDKRGPWDFPAHWVADVLASDGGVVHLRPITPDDADGLLRFHSRLSERTRYMRYFGPYPTIPPRDLARMTTVDHHDRVALVAVLGGEIIAVGVYESLKAEGKATTAEVAFVVADEHQGRGLGPILLEHLAGAAAENGFERFTADVLAENPYMVGVFRDAGYQLSRSFDGSTVNVEFTIDPTEALLTVRNARERASEARSVTNMLRPTSVAVIGASTDPKKVGNALLANIVEHGFTGPVYPVNAEARAVRGIRAYPTVRDIPDPVDLAVVAVPAGTMDEVLADCLHKGVKTLLVISSGFGESGASGMESERRLVKSVREHGMRLVGPNALGVANNDPSVALNATLAPHVPGRGRIGFFCQSGALGIAILDAAARRQLGLSTFVSAGNRADLSGNDMLQYWDSDETTDVVLLYLESFGNPRKFYRLARDVARHKPIVAVKLGREALPPTQAAHDSTLDDESARAILAEAGVIQVRSIEELFDTAMVFAYQPLPAGRRVRVVGNSTVLASLAMGEAAGFGLTNAGQVDLGPGAGADQFRTALAEALADDDVDAVIVVFVPPVAVAPDEYAQALMAASQGATKPVVTTFLAVTGIAPGLTVRDTDGAPARGSLPSYSGPERAAAALGRSWRYAEWLARPESPIVRPSGIDAERAREYVREAISGATPGRSITLDDIGSSPVLASYGIEVTPFREVTTAAAAVDAAIALGFPVAVKAKSPYWRGRLDREGARLDLSDTTSVAAAFTELTLLTGDRTMQVQQMAPKGVGTAVRVRDDPSFGSLISLGLAGVTFDVLGDRAYRGTPLTESEAWRLVNAPRSAPLLAGYRGQPPVDRAALVDLLIRVSTLVDDIPEVRGVVLDPVLVSTAGAAVLNASIRLGPEPTRVVDSGPRRLR</sequence>
<accession>A0A916T1G8</accession>
<dbReference type="Gene3D" id="3.30.1490.20">
    <property type="entry name" value="ATP-grasp fold, A domain"/>
    <property type="match status" value="1"/>
</dbReference>
<reference evidence="3" key="2">
    <citation type="submission" date="2020-09" db="EMBL/GenBank/DDBJ databases">
        <authorList>
            <person name="Sun Q."/>
            <person name="Zhou Y."/>
        </authorList>
    </citation>
    <scope>NUCLEOTIDE SEQUENCE</scope>
    <source>
        <strain evidence="3">CGMCC 1.12827</strain>
    </source>
</reference>
<dbReference type="PANTHER" id="PTHR42793:SF1">
    <property type="entry name" value="PEPTIDYL-LYSINE N-ACETYLTRANSFERASE PATZ"/>
    <property type="match status" value="1"/>
</dbReference>
<feature type="compositionally biased region" description="Basic and acidic residues" evidence="1">
    <location>
        <begin position="1"/>
        <end position="24"/>
    </location>
</feature>
<dbReference type="Gene3D" id="3.40.630.30">
    <property type="match status" value="1"/>
</dbReference>
<name>A0A916T1G8_9ACTN</name>
<dbReference type="PANTHER" id="PTHR42793">
    <property type="entry name" value="COA BINDING DOMAIN CONTAINING PROTEIN"/>
    <property type="match status" value="1"/>
</dbReference>
<dbReference type="GO" id="GO:0005524">
    <property type="term" value="F:ATP binding"/>
    <property type="evidence" value="ECO:0007669"/>
    <property type="project" value="InterPro"/>
</dbReference>
<dbReference type="InterPro" id="IPR016102">
    <property type="entry name" value="Succinyl-CoA_synth-like"/>
</dbReference>
<organism evidence="3 4">
    <name type="scientific">Gordonia jinhuaensis</name>
    <dbReference type="NCBI Taxonomy" id="1517702"/>
    <lineage>
        <taxon>Bacteria</taxon>
        <taxon>Bacillati</taxon>
        <taxon>Actinomycetota</taxon>
        <taxon>Actinomycetes</taxon>
        <taxon>Mycobacteriales</taxon>
        <taxon>Gordoniaceae</taxon>
        <taxon>Gordonia</taxon>
    </lineage>
</organism>
<dbReference type="EMBL" id="BMGC01000006">
    <property type="protein sequence ID" value="GGB25837.1"/>
    <property type="molecule type" value="Genomic_DNA"/>
</dbReference>
<feature type="region of interest" description="Disordered" evidence="1">
    <location>
        <begin position="1"/>
        <end position="49"/>
    </location>
</feature>
<dbReference type="SMART" id="SM00881">
    <property type="entry name" value="CoA_binding"/>
    <property type="match status" value="1"/>
</dbReference>
<evidence type="ECO:0000313" key="4">
    <source>
        <dbReference type="Proteomes" id="UP000621454"/>
    </source>
</evidence>
<dbReference type="SUPFAM" id="SSF52210">
    <property type="entry name" value="Succinyl-CoA synthetase domains"/>
    <property type="match status" value="2"/>
</dbReference>
<dbReference type="InterPro" id="IPR032875">
    <property type="entry name" value="Succ_CoA_lig_flav_dom"/>
</dbReference>
<dbReference type="InterPro" id="IPR016181">
    <property type="entry name" value="Acyl_CoA_acyltransferase"/>
</dbReference>